<organism evidence="6 7">
    <name type="scientific">Planotetraspora phitsanulokensis</name>
    <dbReference type="NCBI Taxonomy" id="575192"/>
    <lineage>
        <taxon>Bacteria</taxon>
        <taxon>Bacillati</taxon>
        <taxon>Actinomycetota</taxon>
        <taxon>Actinomycetes</taxon>
        <taxon>Streptosporangiales</taxon>
        <taxon>Streptosporangiaceae</taxon>
        <taxon>Planotetraspora</taxon>
    </lineage>
</organism>
<dbReference type="RefSeq" id="WP_204072247.1">
    <property type="nucleotide sequence ID" value="NZ_BAABHI010000012.1"/>
</dbReference>
<dbReference type="PROSITE" id="PS51257">
    <property type="entry name" value="PROKAR_LIPOPROTEIN"/>
    <property type="match status" value="1"/>
</dbReference>
<evidence type="ECO:0000256" key="2">
    <source>
        <dbReference type="ARBA" id="ARBA00008520"/>
    </source>
</evidence>
<dbReference type="PANTHER" id="PTHR43649">
    <property type="entry name" value="ARABINOSE-BINDING PROTEIN-RELATED"/>
    <property type="match status" value="1"/>
</dbReference>
<dbReference type="Gene3D" id="3.40.190.10">
    <property type="entry name" value="Periplasmic binding protein-like II"/>
    <property type="match status" value="1"/>
</dbReference>
<keyword evidence="3" id="KW-0813">Transport</keyword>
<protein>
    <submittedName>
        <fullName evidence="6">Sugar ABC transporter substrate-binding protein</fullName>
    </submittedName>
</protein>
<name>A0A8J3U1E0_9ACTN</name>
<comment type="subcellular location">
    <subcellularLocation>
        <location evidence="1">Cell envelope</location>
    </subcellularLocation>
</comment>
<feature type="signal peptide" evidence="5">
    <location>
        <begin position="1"/>
        <end position="21"/>
    </location>
</feature>
<dbReference type="PANTHER" id="PTHR43649:SF31">
    <property type="entry name" value="SN-GLYCEROL-3-PHOSPHATE-BINDING PERIPLASMIC PROTEIN UGPB"/>
    <property type="match status" value="1"/>
</dbReference>
<comment type="similarity">
    <text evidence="2">Belongs to the bacterial solute-binding protein 1 family.</text>
</comment>
<dbReference type="Pfam" id="PF13416">
    <property type="entry name" value="SBP_bac_8"/>
    <property type="match status" value="1"/>
</dbReference>
<dbReference type="InterPro" id="IPR050490">
    <property type="entry name" value="Bact_solute-bd_prot1"/>
</dbReference>
<accession>A0A8J3U1E0</accession>
<dbReference type="GO" id="GO:0030313">
    <property type="term" value="C:cell envelope"/>
    <property type="evidence" value="ECO:0007669"/>
    <property type="project" value="UniProtKB-SubCell"/>
</dbReference>
<gene>
    <name evidence="6" type="ORF">Pph01_15520</name>
</gene>
<dbReference type="Proteomes" id="UP000622547">
    <property type="component" value="Unassembled WGS sequence"/>
</dbReference>
<comment type="caution">
    <text evidence="6">The sequence shown here is derived from an EMBL/GenBank/DDBJ whole genome shotgun (WGS) entry which is preliminary data.</text>
</comment>
<keyword evidence="4 5" id="KW-0732">Signal</keyword>
<evidence type="ECO:0000256" key="5">
    <source>
        <dbReference type="SAM" id="SignalP"/>
    </source>
</evidence>
<feature type="chain" id="PRO_5038394210" evidence="5">
    <location>
        <begin position="22"/>
        <end position="446"/>
    </location>
</feature>
<dbReference type="EMBL" id="BOOP01000004">
    <property type="protein sequence ID" value="GII36549.1"/>
    <property type="molecule type" value="Genomic_DNA"/>
</dbReference>
<evidence type="ECO:0000313" key="7">
    <source>
        <dbReference type="Proteomes" id="UP000622547"/>
    </source>
</evidence>
<reference evidence="6 7" key="1">
    <citation type="submission" date="2021-01" db="EMBL/GenBank/DDBJ databases">
        <title>Whole genome shotgun sequence of Planotetraspora phitsanulokensis NBRC 104273.</title>
        <authorList>
            <person name="Komaki H."/>
            <person name="Tamura T."/>
        </authorList>
    </citation>
    <scope>NUCLEOTIDE SEQUENCE [LARGE SCALE GENOMIC DNA]</scope>
    <source>
        <strain evidence="6 7">NBRC 104273</strain>
    </source>
</reference>
<evidence type="ECO:0000256" key="4">
    <source>
        <dbReference type="ARBA" id="ARBA00022729"/>
    </source>
</evidence>
<dbReference type="AlphaFoldDB" id="A0A8J3U1E0"/>
<dbReference type="CDD" id="cd13585">
    <property type="entry name" value="PBP2_TMBP_like"/>
    <property type="match status" value="1"/>
</dbReference>
<evidence type="ECO:0000256" key="1">
    <source>
        <dbReference type="ARBA" id="ARBA00004196"/>
    </source>
</evidence>
<keyword evidence="7" id="KW-1185">Reference proteome</keyword>
<sequence length="446" mass="48440">MKTSRRTLFATMLTLSTLTVAACGGGGSETPAADGKVTLTYALWDDRQQPAYQQCADAFQAKNPGISIKITQSGWDQYWTDLTAKLVAGDAPDVFTDHLSRYPELAANNQVMDIQPFVDKDKLDLSVYQKGLADLWVRDGKRYGLPKDWDTIAVVYNTEQVAKARIDPKEFATWTWNPTDGGDFEKAVAKLTVDGKGRNGLDPDFDKNDVKTYGLALETGGGAYGQGQWSHFAASDGFVFTDKNPFGSHYNYDDPKLAETINWYAGLIKKGYMPPYDQAGKLGVTPMMEAGKAAMVTTGSWTISSWGKDFAFAPLPVGPQGRKTMINGLADSIYAGTPHKDEAWKWVRFLGSAECQDLIAQNAVVFPAITTSADKALAAHKAAGRDVSAFVDEANDPQGTFLYPITDNAAKVEQLVLAAYESVMLGKADASTALPAVNTEVNNLFQ</sequence>
<dbReference type="SUPFAM" id="SSF53850">
    <property type="entry name" value="Periplasmic binding protein-like II"/>
    <property type="match status" value="1"/>
</dbReference>
<dbReference type="InterPro" id="IPR006059">
    <property type="entry name" value="SBP"/>
</dbReference>
<evidence type="ECO:0000313" key="6">
    <source>
        <dbReference type="EMBL" id="GII36549.1"/>
    </source>
</evidence>
<proteinExistence type="inferred from homology"/>
<evidence type="ECO:0000256" key="3">
    <source>
        <dbReference type="ARBA" id="ARBA00022448"/>
    </source>
</evidence>